<dbReference type="Pfam" id="PF04655">
    <property type="entry name" value="APH_6_hur"/>
    <property type="match status" value="1"/>
</dbReference>
<proteinExistence type="predicted"/>
<dbReference type="AlphaFoldDB" id="A0A1G8XJR4"/>
<dbReference type="EMBL" id="FNFF01000003">
    <property type="protein sequence ID" value="SDJ90819.1"/>
    <property type="molecule type" value="Genomic_DNA"/>
</dbReference>
<protein>
    <submittedName>
        <fullName evidence="1">Streptomycin 6-kinase</fullName>
    </submittedName>
</protein>
<dbReference type="Gene3D" id="3.90.1200.10">
    <property type="match status" value="1"/>
</dbReference>
<dbReference type="GO" id="GO:0019748">
    <property type="term" value="P:secondary metabolic process"/>
    <property type="evidence" value="ECO:0007669"/>
    <property type="project" value="InterPro"/>
</dbReference>
<dbReference type="GO" id="GO:0016301">
    <property type="term" value="F:kinase activity"/>
    <property type="evidence" value="ECO:0007669"/>
    <property type="project" value="UniProtKB-KW"/>
</dbReference>
<sequence length="309" mass="33095">MAPASLPPLSPMVRSKALGLGRAGRRWLDELPALLRSLERDWGLTVGPSLAGGSEACVLRVSTAAGEEAVLKLALPDEGFTRQARTLRLAEGRGYVRLLRHDAERHALLLEALGEPLDQLAPPERQMDVLAGLLRQAWDVPPPGGAAEDKAAGLHALVERLWEELGRPCPEPVVAHALRCARRRSTAAAQYVLVHGDPHPGNALRVRTDRPGASSGYVFVDPEGFPAPAAYDVGVVLRDWCPQLLAGDALGTARGYCARLAAGTGQDPVAVWEWGFLERVSTGLYCLAHGAEEMGRPFLETAALLLGEE</sequence>
<dbReference type="InterPro" id="IPR006748">
    <property type="entry name" value="NH2Glyco/OHUrea_AB-resist_kin"/>
</dbReference>
<keyword evidence="1" id="KW-0418">Kinase</keyword>
<gene>
    <name evidence="1" type="ORF">SAMN05421806_103251</name>
</gene>
<reference evidence="1 2" key="1">
    <citation type="submission" date="2016-10" db="EMBL/GenBank/DDBJ databases">
        <authorList>
            <person name="de Groot N.N."/>
        </authorList>
    </citation>
    <scope>NUCLEOTIDE SEQUENCE [LARGE SCALE GENOMIC DNA]</scope>
    <source>
        <strain evidence="1 2">CGMCC 4.5727</strain>
    </source>
</reference>
<keyword evidence="2" id="KW-1185">Reference proteome</keyword>
<dbReference type="SUPFAM" id="SSF56112">
    <property type="entry name" value="Protein kinase-like (PK-like)"/>
    <property type="match status" value="1"/>
</dbReference>
<dbReference type="STRING" id="417292.SAMN05421806_103251"/>
<evidence type="ECO:0000313" key="2">
    <source>
        <dbReference type="Proteomes" id="UP000199155"/>
    </source>
</evidence>
<dbReference type="GO" id="GO:0016773">
    <property type="term" value="F:phosphotransferase activity, alcohol group as acceptor"/>
    <property type="evidence" value="ECO:0007669"/>
    <property type="project" value="InterPro"/>
</dbReference>
<organism evidence="1 2">
    <name type="scientific">Streptomyces indicus</name>
    <dbReference type="NCBI Taxonomy" id="417292"/>
    <lineage>
        <taxon>Bacteria</taxon>
        <taxon>Bacillati</taxon>
        <taxon>Actinomycetota</taxon>
        <taxon>Actinomycetes</taxon>
        <taxon>Kitasatosporales</taxon>
        <taxon>Streptomycetaceae</taxon>
        <taxon>Streptomyces</taxon>
    </lineage>
</organism>
<name>A0A1G8XJR4_9ACTN</name>
<dbReference type="InterPro" id="IPR011009">
    <property type="entry name" value="Kinase-like_dom_sf"/>
</dbReference>
<dbReference type="Proteomes" id="UP000199155">
    <property type="component" value="Unassembled WGS sequence"/>
</dbReference>
<dbReference type="RefSeq" id="WP_218137297.1">
    <property type="nucleotide sequence ID" value="NZ_FNFF01000003.1"/>
</dbReference>
<keyword evidence="1" id="KW-0808">Transferase</keyword>
<accession>A0A1G8XJR4</accession>
<evidence type="ECO:0000313" key="1">
    <source>
        <dbReference type="EMBL" id="SDJ90819.1"/>
    </source>
</evidence>